<dbReference type="PROSITE" id="PS50975">
    <property type="entry name" value="ATP_GRASP"/>
    <property type="match status" value="1"/>
</dbReference>
<accession>A0A7J6KUE6</accession>
<dbReference type="SUPFAM" id="SSF56059">
    <property type="entry name" value="Glutathione synthetase ATP-binding domain-like"/>
    <property type="match status" value="1"/>
</dbReference>
<name>A0A7J6KUE6_PERCH</name>
<dbReference type="InterPro" id="IPR041472">
    <property type="entry name" value="BL00235/CARNS1_N"/>
</dbReference>
<sequence>MLAEPLSTYNLPFSFSITFNDMFSAVSDSHALSRAESITTATDDGSSDCLDSSIVDFKSLAYVNKEALFAKGFAAQDLRLKLLSGTNIVFFGAGYRSKRFVYERAAQLGVNVVVVDEPDSWVQELVHEGVVQRYIPLDINQHDHDKLHAEAVEALSELDRIDGICTVWEISILPVARLCEEFGLPGCPVRAIELARDKQRTRDALDKAELPGIRHKMILSEADLGSAAEYVGFPAVLKPVSGCASLGVQKVTDLDDLVNVYRSTRKEFMDLVFVNGAFVHNAASADHAFEFGSFMLEEYLDGAEVDVDIVMSDGVATYVCVHDNGPTLEPHFNETWDLLPSALPTEQVAALEDLAVNSVLAMGFTMGVFHVEAKYTSRGPRLIEVNARMGGGTVHMMHKEATGVDLVDEQLLLAVGLPSIPPQFAAEDQRVVACATVNALKSGRISDLEFTHKWDSIDGVKVLCNHILISQGESITGPEDGLPTWLTDLVFSAPIDRQLHVKDLVIRLDREVAEDFLNHYDP</sequence>
<evidence type="ECO:0000313" key="7">
    <source>
        <dbReference type="Proteomes" id="UP000591131"/>
    </source>
</evidence>
<dbReference type="PANTHER" id="PTHR43585">
    <property type="entry name" value="FUMIPYRROLE BIOSYNTHESIS PROTEIN C"/>
    <property type="match status" value="1"/>
</dbReference>
<evidence type="ECO:0000256" key="3">
    <source>
        <dbReference type="ARBA" id="ARBA00022840"/>
    </source>
</evidence>
<dbReference type="Pfam" id="PF13535">
    <property type="entry name" value="ATP-grasp_4"/>
    <property type="match status" value="1"/>
</dbReference>
<dbReference type="Pfam" id="PF18130">
    <property type="entry name" value="ATPgrasp_N"/>
    <property type="match status" value="1"/>
</dbReference>
<dbReference type="GO" id="GO:0016874">
    <property type="term" value="F:ligase activity"/>
    <property type="evidence" value="ECO:0007669"/>
    <property type="project" value="UniProtKB-KW"/>
</dbReference>
<dbReference type="Gene3D" id="3.40.50.20">
    <property type="match status" value="1"/>
</dbReference>
<dbReference type="InterPro" id="IPR011761">
    <property type="entry name" value="ATP-grasp"/>
</dbReference>
<dbReference type="Gene3D" id="3.30.470.20">
    <property type="entry name" value="ATP-grasp fold, B domain"/>
    <property type="match status" value="1"/>
</dbReference>
<evidence type="ECO:0000256" key="4">
    <source>
        <dbReference type="PROSITE-ProRule" id="PRU00409"/>
    </source>
</evidence>
<keyword evidence="7" id="KW-1185">Reference proteome</keyword>
<dbReference type="EMBL" id="JAAPAO010001219">
    <property type="protein sequence ID" value="KAF4650617.1"/>
    <property type="molecule type" value="Genomic_DNA"/>
</dbReference>
<keyword evidence="1" id="KW-0436">Ligase</keyword>
<feature type="domain" description="ATP-grasp" evidence="5">
    <location>
        <begin position="202"/>
        <end position="415"/>
    </location>
</feature>
<proteinExistence type="predicted"/>
<reference evidence="6 7" key="1">
    <citation type="submission" date="2020-04" db="EMBL/GenBank/DDBJ databases">
        <title>Perkinsus chesapeaki whole genome sequence.</title>
        <authorList>
            <person name="Bogema D.R."/>
        </authorList>
    </citation>
    <scope>NUCLEOTIDE SEQUENCE [LARGE SCALE GENOMIC DNA]</scope>
    <source>
        <strain evidence="6">ATCC PRA-425</strain>
    </source>
</reference>
<evidence type="ECO:0000256" key="1">
    <source>
        <dbReference type="ARBA" id="ARBA00022598"/>
    </source>
</evidence>
<evidence type="ECO:0000313" key="6">
    <source>
        <dbReference type="EMBL" id="KAF4650617.1"/>
    </source>
</evidence>
<organism evidence="6 7">
    <name type="scientific">Perkinsus chesapeaki</name>
    <name type="common">Clam parasite</name>
    <name type="synonym">Perkinsus andrewsi</name>
    <dbReference type="NCBI Taxonomy" id="330153"/>
    <lineage>
        <taxon>Eukaryota</taxon>
        <taxon>Sar</taxon>
        <taxon>Alveolata</taxon>
        <taxon>Perkinsozoa</taxon>
        <taxon>Perkinsea</taxon>
        <taxon>Perkinsida</taxon>
        <taxon>Perkinsidae</taxon>
        <taxon>Perkinsus</taxon>
    </lineage>
</organism>
<comment type="caution">
    <text evidence="6">The sequence shown here is derived from an EMBL/GenBank/DDBJ whole genome shotgun (WGS) entry which is preliminary data.</text>
</comment>
<dbReference type="AlphaFoldDB" id="A0A7J6KUE6"/>
<dbReference type="PANTHER" id="PTHR43585:SF2">
    <property type="entry name" value="ATP-GRASP ENZYME FSQD"/>
    <property type="match status" value="1"/>
</dbReference>
<keyword evidence="2 4" id="KW-0547">Nucleotide-binding</keyword>
<dbReference type="InterPro" id="IPR052032">
    <property type="entry name" value="ATP-dep_AA_Ligase"/>
</dbReference>
<dbReference type="GO" id="GO:0005524">
    <property type="term" value="F:ATP binding"/>
    <property type="evidence" value="ECO:0007669"/>
    <property type="project" value="UniProtKB-UniRule"/>
</dbReference>
<dbReference type="OrthoDB" id="434648at2759"/>
<evidence type="ECO:0000256" key="2">
    <source>
        <dbReference type="ARBA" id="ARBA00022741"/>
    </source>
</evidence>
<protein>
    <submittedName>
        <fullName evidence="6">Carnosine synthase 1</fullName>
    </submittedName>
</protein>
<evidence type="ECO:0000259" key="5">
    <source>
        <dbReference type="PROSITE" id="PS50975"/>
    </source>
</evidence>
<dbReference type="GO" id="GO:0046872">
    <property type="term" value="F:metal ion binding"/>
    <property type="evidence" value="ECO:0007669"/>
    <property type="project" value="InterPro"/>
</dbReference>
<gene>
    <name evidence="6" type="primary">CARNS1_1</name>
    <name evidence="6" type="ORF">FOL47_001013</name>
</gene>
<dbReference type="Proteomes" id="UP000591131">
    <property type="component" value="Unassembled WGS sequence"/>
</dbReference>
<keyword evidence="3 4" id="KW-0067">ATP-binding</keyword>